<keyword evidence="1" id="KW-1133">Transmembrane helix</keyword>
<proteinExistence type="predicted"/>
<keyword evidence="1" id="KW-0812">Transmembrane</keyword>
<dbReference type="InterPro" id="IPR053220">
    <property type="entry name" value="Nematode_rcpt-like_serp_H"/>
</dbReference>
<name>A0A1I7YN77_9BILA</name>
<keyword evidence="1" id="KW-0472">Membrane</keyword>
<reference evidence="3" key="1">
    <citation type="submission" date="2016-11" db="UniProtKB">
        <authorList>
            <consortium name="WormBaseParasite"/>
        </authorList>
    </citation>
    <scope>IDENTIFICATION</scope>
</reference>
<dbReference type="InterPro" id="IPR019422">
    <property type="entry name" value="7TM_GPCR_serpentine_rcpt_Srh"/>
</dbReference>
<evidence type="ECO:0000313" key="2">
    <source>
        <dbReference type="Proteomes" id="UP000095287"/>
    </source>
</evidence>
<keyword evidence="2" id="KW-1185">Reference proteome</keyword>
<feature type="transmembrane region" description="Helical" evidence="1">
    <location>
        <begin position="91"/>
        <end position="110"/>
    </location>
</feature>
<dbReference type="AlphaFoldDB" id="A0A1I7YN77"/>
<dbReference type="Pfam" id="PF10318">
    <property type="entry name" value="7TM_GPCR_Srh"/>
    <property type="match status" value="1"/>
</dbReference>
<feature type="transmembrane region" description="Helical" evidence="1">
    <location>
        <begin position="231"/>
        <end position="258"/>
    </location>
</feature>
<accession>A0A1I7YN77</accession>
<dbReference type="Gene3D" id="1.20.1070.10">
    <property type="entry name" value="Rhodopsin 7-helix transmembrane proteins"/>
    <property type="match status" value="1"/>
</dbReference>
<dbReference type="WBParaSite" id="L893_g1801.t1">
    <property type="protein sequence ID" value="L893_g1801.t1"/>
    <property type="gene ID" value="L893_g1801"/>
</dbReference>
<feature type="transmembrane region" description="Helical" evidence="1">
    <location>
        <begin position="131"/>
        <end position="153"/>
    </location>
</feature>
<dbReference type="PANTHER" id="PTHR22941">
    <property type="entry name" value="SERPENTINE RECEPTOR"/>
    <property type="match status" value="1"/>
</dbReference>
<organism evidence="2 3">
    <name type="scientific">Steinernema glaseri</name>
    <dbReference type="NCBI Taxonomy" id="37863"/>
    <lineage>
        <taxon>Eukaryota</taxon>
        <taxon>Metazoa</taxon>
        <taxon>Ecdysozoa</taxon>
        <taxon>Nematoda</taxon>
        <taxon>Chromadorea</taxon>
        <taxon>Rhabditida</taxon>
        <taxon>Tylenchina</taxon>
        <taxon>Panagrolaimomorpha</taxon>
        <taxon>Strongyloidoidea</taxon>
        <taxon>Steinernematidae</taxon>
        <taxon>Steinernema</taxon>
    </lineage>
</organism>
<feature type="transmembrane region" description="Helical" evidence="1">
    <location>
        <begin position="264"/>
        <end position="291"/>
    </location>
</feature>
<evidence type="ECO:0000313" key="3">
    <source>
        <dbReference type="WBParaSite" id="L893_g1801.t1"/>
    </source>
</evidence>
<dbReference type="PANTHER" id="PTHR22941:SF307">
    <property type="entry name" value="SERPENTINE RECEPTOR, CLASS H"/>
    <property type="match status" value="1"/>
</dbReference>
<evidence type="ECO:0000256" key="1">
    <source>
        <dbReference type="SAM" id="Phobius"/>
    </source>
</evidence>
<protein>
    <submittedName>
        <fullName evidence="3">G protein-coupled receptor</fullName>
    </submittedName>
</protein>
<feature type="transmembrane region" description="Helical" evidence="1">
    <location>
        <begin position="46"/>
        <end position="71"/>
    </location>
</feature>
<sequence>MSRTPTYQILYDRILDATAIIDIPVKLFALFVVVRYTPKDMRNLSFFLVTHMSWNFTANLILAFVHLHPIFPAECVHINGILSGFAENDVFSYSVLYTLIFCSMNSGIAITSTFPYRYIAFAHPTVKVRPIYVFGLYTAANICAASGIAYLYLHWEVSYDDYPVKEDLTERKSLICFKPSGWEKDIIFICFVTFVGAVTVIGVTFSALLFKSIHSKKEQMQKKLLTKHKRMLWTLIVITSIPLFFGALPFVPVSVYLYEPRLPLAAEVCMIMIVLIANHGTLNAVAVIVAIKPYRQAARNIMVRLLNVVRGHS</sequence>
<dbReference type="Proteomes" id="UP000095287">
    <property type="component" value="Unplaced"/>
</dbReference>
<feature type="transmembrane region" description="Helical" evidence="1">
    <location>
        <begin position="186"/>
        <end position="210"/>
    </location>
</feature>
<feature type="transmembrane region" description="Helical" evidence="1">
    <location>
        <begin position="14"/>
        <end position="34"/>
    </location>
</feature>
<dbReference type="SUPFAM" id="SSF81321">
    <property type="entry name" value="Family A G protein-coupled receptor-like"/>
    <property type="match status" value="1"/>
</dbReference>